<reference evidence="8 9" key="1">
    <citation type="submission" date="2020-02" db="EMBL/GenBank/DDBJ databases">
        <authorList>
            <person name="Zheng R.K."/>
            <person name="Sun C.M."/>
        </authorList>
    </citation>
    <scope>NUCLEOTIDE SEQUENCE [LARGE SCALE GENOMIC DNA]</scope>
    <source>
        <strain evidence="9">zrk23</strain>
    </source>
</reference>
<dbReference type="Gene3D" id="3.30.300.30">
    <property type="match status" value="1"/>
</dbReference>
<dbReference type="InterPro" id="IPR042099">
    <property type="entry name" value="ANL_N_sf"/>
</dbReference>
<organism evidence="8 9">
    <name type="scientific">Stakelama tenebrarum</name>
    <dbReference type="NCBI Taxonomy" id="2711215"/>
    <lineage>
        <taxon>Bacteria</taxon>
        <taxon>Pseudomonadati</taxon>
        <taxon>Pseudomonadota</taxon>
        <taxon>Alphaproteobacteria</taxon>
        <taxon>Sphingomonadales</taxon>
        <taxon>Sphingomonadaceae</taxon>
        <taxon>Stakelama</taxon>
    </lineage>
</organism>
<evidence type="ECO:0000313" key="9">
    <source>
        <dbReference type="Proteomes" id="UP000501568"/>
    </source>
</evidence>
<comment type="catalytic activity">
    <reaction evidence="3">
        <text>3-(methylsulfanyl)propanoate + ATP + CoA = 3-(methylsulfanyl)propanoyl-CoA + AMP + diphosphate</text>
        <dbReference type="Rhea" id="RHEA:43052"/>
        <dbReference type="ChEBI" id="CHEBI:30616"/>
        <dbReference type="ChEBI" id="CHEBI:33019"/>
        <dbReference type="ChEBI" id="CHEBI:49016"/>
        <dbReference type="ChEBI" id="CHEBI:57287"/>
        <dbReference type="ChEBI" id="CHEBI:82815"/>
        <dbReference type="ChEBI" id="CHEBI:456215"/>
        <dbReference type="EC" id="6.2.1.44"/>
    </reaction>
    <physiologicalReaction direction="left-to-right" evidence="3">
        <dbReference type="Rhea" id="RHEA:43053"/>
    </physiologicalReaction>
</comment>
<dbReference type="Pfam" id="PF00501">
    <property type="entry name" value="AMP-binding"/>
    <property type="match status" value="1"/>
</dbReference>
<dbReference type="InterPro" id="IPR050237">
    <property type="entry name" value="ATP-dep_AMP-bd_enzyme"/>
</dbReference>
<proteinExistence type="inferred from homology"/>
<sequence length="525" mass="56440">MGDANGAPERLAHRKLHVTDVLANALNQGGDRPLIRLADGTSLTVSDVRDETSRFVQALASLGVARGSRVGLLSPNRPEVLHVSHSVQLSGALYMALHPMGGLRDHLHVLRDADVDLLIFDAAAYGDRAAEIAAELPGLKLAAFGPSNLATDLCAAAAACAPQKLVPPAIDPDDVVRLAYSGGTTGKPKSIPSTQRVSMECLRIMMAEWEWPVPPRVLSCAPLSHAGAAMTLPTLLKGGTLLVLPQFEPVAVMEAIQEHRINCTMMVPTMIYALLDHPRFGEFDLSSLETVFYGASAISPARLKEAIERIGPVFFQFYGQAECPQTICLLRKADHDPDDLQRLASCGRPVPWLDVELLDDDCNPVPDGEPGEICVRGPLVMDGYRDNDALNEATFRGDWLHTGDVAVRDPGGFLRIVDRKKDMIVTGGFNVYPREVEDVLTAHPAVAAAAVVGLPDEKWGEAVTAFVVPRQGEPIDADALIALVREQKGRFQAPKAVHVIDAIPVTPVGKPDKKALRARFAPATA</sequence>
<evidence type="ECO:0000256" key="2">
    <source>
        <dbReference type="ARBA" id="ARBA00022598"/>
    </source>
</evidence>
<evidence type="ECO:0000256" key="3">
    <source>
        <dbReference type="ARBA" id="ARBA00051915"/>
    </source>
</evidence>
<evidence type="ECO:0000256" key="4">
    <source>
        <dbReference type="ARBA" id="ARBA00066616"/>
    </source>
</evidence>
<protein>
    <recommendedName>
        <fullName evidence="5">3-methylmercaptopropionyl-CoA ligase</fullName>
        <ecNumber evidence="4">6.2.1.44</ecNumber>
    </recommendedName>
</protein>
<dbReference type="EC" id="6.2.1.44" evidence="4"/>
<name>A0A6G6Y808_9SPHN</name>
<keyword evidence="2" id="KW-0436">Ligase</keyword>
<dbReference type="InterPro" id="IPR045851">
    <property type="entry name" value="AMP-bd_C_sf"/>
</dbReference>
<dbReference type="Gene3D" id="3.40.50.12780">
    <property type="entry name" value="N-terminal domain of ligase-like"/>
    <property type="match status" value="1"/>
</dbReference>
<accession>A0A6G6Y808</accession>
<dbReference type="PANTHER" id="PTHR43767">
    <property type="entry name" value="LONG-CHAIN-FATTY-ACID--COA LIGASE"/>
    <property type="match status" value="1"/>
</dbReference>
<dbReference type="InterPro" id="IPR025110">
    <property type="entry name" value="AMP-bd_C"/>
</dbReference>
<dbReference type="InterPro" id="IPR000873">
    <property type="entry name" value="AMP-dep_synth/lig_dom"/>
</dbReference>
<dbReference type="PANTHER" id="PTHR43767:SF7">
    <property type="entry name" value="MEDIUM_LONG-CHAIN-FATTY-ACID--COA LIGASE FADD8"/>
    <property type="match status" value="1"/>
</dbReference>
<dbReference type="SUPFAM" id="SSF56801">
    <property type="entry name" value="Acetyl-CoA synthetase-like"/>
    <property type="match status" value="1"/>
</dbReference>
<evidence type="ECO:0000259" key="7">
    <source>
        <dbReference type="Pfam" id="PF13193"/>
    </source>
</evidence>
<evidence type="ECO:0000259" key="6">
    <source>
        <dbReference type="Pfam" id="PF00501"/>
    </source>
</evidence>
<dbReference type="EMBL" id="CP049109">
    <property type="protein sequence ID" value="QIG80981.1"/>
    <property type="molecule type" value="Genomic_DNA"/>
</dbReference>
<evidence type="ECO:0000313" key="8">
    <source>
        <dbReference type="EMBL" id="QIG80981.1"/>
    </source>
</evidence>
<dbReference type="Proteomes" id="UP000501568">
    <property type="component" value="Chromosome"/>
</dbReference>
<dbReference type="RefSeq" id="WP_165327907.1">
    <property type="nucleotide sequence ID" value="NZ_CP049109.1"/>
</dbReference>
<dbReference type="GO" id="GO:0016877">
    <property type="term" value="F:ligase activity, forming carbon-sulfur bonds"/>
    <property type="evidence" value="ECO:0007669"/>
    <property type="project" value="UniProtKB-ARBA"/>
</dbReference>
<feature type="domain" description="AMP-binding enzyme C-terminal" evidence="7">
    <location>
        <begin position="435"/>
        <end position="510"/>
    </location>
</feature>
<dbReference type="PROSITE" id="PS00455">
    <property type="entry name" value="AMP_BINDING"/>
    <property type="match status" value="1"/>
</dbReference>
<feature type="domain" description="AMP-dependent synthetase/ligase" evidence="6">
    <location>
        <begin position="26"/>
        <end position="384"/>
    </location>
</feature>
<dbReference type="Pfam" id="PF13193">
    <property type="entry name" value="AMP-binding_C"/>
    <property type="match status" value="1"/>
</dbReference>
<dbReference type="KEGG" id="spzr:G5C33_15075"/>
<evidence type="ECO:0000256" key="1">
    <source>
        <dbReference type="ARBA" id="ARBA00006432"/>
    </source>
</evidence>
<gene>
    <name evidence="8" type="ORF">G5C33_15075</name>
</gene>
<evidence type="ECO:0000256" key="5">
    <source>
        <dbReference type="ARBA" id="ARBA00067668"/>
    </source>
</evidence>
<dbReference type="FunFam" id="3.30.300.30:FF:000008">
    <property type="entry name" value="2,3-dihydroxybenzoate-AMP ligase"/>
    <property type="match status" value="1"/>
</dbReference>
<dbReference type="InterPro" id="IPR020845">
    <property type="entry name" value="AMP-binding_CS"/>
</dbReference>
<comment type="similarity">
    <text evidence="1">Belongs to the ATP-dependent AMP-binding enzyme family.</text>
</comment>
<dbReference type="AlphaFoldDB" id="A0A6G6Y808"/>
<keyword evidence="9" id="KW-1185">Reference proteome</keyword>